<dbReference type="EC" id="1.13.11.54" evidence="10"/>
<organism evidence="11 12">
    <name type="scientific">Tumidithrix elongata BACA0141</name>
    <dbReference type="NCBI Taxonomy" id="2716417"/>
    <lineage>
        <taxon>Bacteria</taxon>
        <taxon>Bacillati</taxon>
        <taxon>Cyanobacteriota</taxon>
        <taxon>Cyanophyceae</taxon>
        <taxon>Pseudanabaenales</taxon>
        <taxon>Pseudanabaenaceae</taxon>
        <taxon>Tumidithrix</taxon>
        <taxon>Tumidithrix elongata</taxon>
    </lineage>
</organism>
<sequence length="193" mass="22456">MSVLELENGIVHTELAKINQELAPLNIYLDNWKFTSTHEVSYLLNKNLLDESERETVLRFYDTFLKQLMLETGVVSRDLLVLHPDDSYIDIHLQKFSTFHIHNDQEGRYVADGECIFGFVLPDRTQVKLTLQAGDYLNIPANTEHWFNLTKAKRLKTIRYFTFTKEWITEYTDRAIAPTFQLPELSANLAVAD</sequence>
<reference evidence="11" key="1">
    <citation type="submission" date="2024-01" db="EMBL/GenBank/DDBJ databases">
        <title>Bank of Algae and Cyanobacteria of the Azores (BACA) strain genomes.</title>
        <authorList>
            <person name="Luz R."/>
            <person name="Cordeiro R."/>
            <person name="Fonseca A."/>
            <person name="Goncalves V."/>
        </authorList>
    </citation>
    <scope>NUCLEOTIDE SEQUENCE</scope>
    <source>
        <strain evidence="11">BACA0141</strain>
    </source>
</reference>
<proteinExistence type="predicted"/>
<comment type="catalytic activity">
    <reaction evidence="1">
        <text>1,2-dihydroxy-5-(methylsulfanyl)pent-1-en-3-one + O2 = 4-methylsulfanyl-2-oxobutanoate + formate + 2 H(+)</text>
        <dbReference type="Rhea" id="RHEA:24504"/>
        <dbReference type="ChEBI" id="CHEBI:15378"/>
        <dbReference type="ChEBI" id="CHEBI:15379"/>
        <dbReference type="ChEBI" id="CHEBI:15740"/>
        <dbReference type="ChEBI" id="CHEBI:16723"/>
        <dbReference type="ChEBI" id="CHEBI:49252"/>
        <dbReference type="EC" id="1.13.11.54"/>
    </reaction>
</comment>
<evidence type="ECO:0000256" key="5">
    <source>
        <dbReference type="ARBA" id="ARBA00022723"/>
    </source>
</evidence>
<dbReference type="GO" id="GO:0046872">
    <property type="term" value="F:metal ion binding"/>
    <property type="evidence" value="ECO:0007669"/>
    <property type="project" value="UniProtKB-KW"/>
</dbReference>
<keyword evidence="6" id="KW-0223">Dioxygenase</keyword>
<keyword evidence="9" id="KW-0486">Methionine biosynthesis</keyword>
<dbReference type="Pfam" id="PF03079">
    <property type="entry name" value="ARD"/>
    <property type="match status" value="1"/>
</dbReference>
<dbReference type="Gene3D" id="2.60.120.10">
    <property type="entry name" value="Jelly Rolls"/>
    <property type="match status" value="1"/>
</dbReference>
<dbReference type="InterPro" id="IPR014710">
    <property type="entry name" value="RmlC-like_jellyroll"/>
</dbReference>
<evidence type="ECO:0000256" key="6">
    <source>
        <dbReference type="ARBA" id="ARBA00022964"/>
    </source>
</evidence>
<keyword evidence="7" id="KW-0560">Oxidoreductase</keyword>
<dbReference type="RefSeq" id="WP_330484112.1">
    <property type="nucleotide sequence ID" value="NZ_JAZBJZ010000048.1"/>
</dbReference>
<evidence type="ECO:0000313" key="11">
    <source>
        <dbReference type="EMBL" id="MEE3717681.1"/>
    </source>
</evidence>
<keyword evidence="8" id="KW-0408">Iron</keyword>
<comment type="cofactor">
    <cofactor evidence="2">
        <name>Fe(2+)</name>
        <dbReference type="ChEBI" id="CHEBI:29033"/>
    </cofactor>
</comment>
<evidence type="ECO:0000256" key="9">
    <source>
        <dbReference type="ARBA" id="ARBA00023167"/>
    </source>
</evidence>
<evidence type="ECO:0000313" key="12">
    <source>
        <dbReference type="Proteomes" id="UP001333818"/>
    </source>
</evidence>
<dbReference type="InterPro" id="IPR004313">
    <property type="entry name" value="ARD"/>
</dbReference>
<keyword evidence="3" id="KW-0533">Nickel</keyword>
<name>A0AAW9Q4Y6_9CYAN</name>
<accession>A0AAW9Q4Y6</accession>
<evidence type="ECO:0000256" key="2">
    <source>
        <dbReference type="ARBA" id="ARBA00001954"/>
    </source>
</evidence>
<evidence type="ECO:0000256" key="1">
    <source>
        <dbReference type="ARBA" id="ARBA00000428"/>
    </source>
</evidence>
<evidence type="ECO:0000256" key="7">
    <source>
        <dbReference type="ARBA" id="ARBA00023002"/>
    </source>
</evidence>
<dbReference type="PANTHER" id="PTHR23418:SF0">
    <property type="entry name" value="ACIREDUCTONE DIOXYGENASE"/>
    <property type="match status" value="1"/>
</dbReference>
<keyword evidence="4" id="KW-0028">Amino-acid biosynthesis</keyword>
<evidence type="ECO:0000256" key="4">
    <source>
        <dbReference type="ARBA" id="ARBA00022605"/>
    </source>
</evidence>
<dbReference type="EMBL" id="JAZBJZ010000048">
    <property type="protein sequence ID" value="MEE3717681.1"/>
    <property type="molecule type" value="Genomic_DNA"/>
</dbReference>
<gene>
    <name evidence="11" type="ORF">V2H45_13150</name>
</gene>
<keyword evidence="5" id="KW-0479">Metal-binding</keyword>
<keyword evidence="12" id="KW-1185">Reference proteome</keyword>
<dbReference type="AlphaFoldDB" id="A0AAW9Q4Y6"/>
<dbReference type="SUPFAM" id="SSF51182">
    <property type="entry name" value="RmlC-like cupins"/>
    <property type="match status" value="1"/>
</dbReference>
<protein>
    <recommendedName>
        <fullName evidence="10">acireductone dioxygenase (Fe(2+)-requiring)</fullName>
        <ecNumber evidence="10">1.13.11.54</ecNumber>
    </recommendedName>
</protein>
<evidence type="ECO:0000256" key="3">
    <source>
        <dbReference type="ARBA" id="ARBA00022596"/>
    </source>
</evidence>
<evidence type="ECO:0000256" key="10">
    <source>
        <dbReference type="ARBA" id="ARBA00039005"/>
    </source>
</evidence>
<dbReference type="GO" id="GO:0010309">
    <property type="term" value="F:acireductone dioxygenase [iron(II)-requiring] activity"/>
    <property type="evidence" value="ECO:0007669"/>
    <property type="project" value="UniProtKB-EC"/>
</dbReference>
<dbReference type="GO" id="GO:0009086">
    <property type="term" value="P:methionine biosynthetic process"/>
    <property type="evidence" value="ECO:0007669"/>
    <property type="project" value="UniProtKB-KW"/>
</dbReference>
<dbReference type="PANTHER" id="PTHR23418">
    <property type="entry name" value="ACIREDUCTONE DIOXYGENASE"/>
    <property type="match status" value="1"/>
</dbReference>
<comment type="caution">
    <text evidence="11">The sequence shown here is derived from an EMBL/GenBank/DDBJ whole genome shotgun (WGS) entry which is preliminary data.</text>
</comment>
<evidence type="ECO:0000256" key="8">
    <source>
        <dbReference type="ARBA" id="ARBA00023004"/>
    </source>
</evidence>
<dbReference type="InterPro" id="IPR011051">
    <property type="entry name" value="RmlC_Cupin_sf"/>
</dbReference>
<dbReference type="Proteomes" id="UP001333818">
    <property type="component" value="Unassembled WGS sequence"/>
</dbReference>
<dbReference type="CDD" id="cd02232">
    <property type="entry name" value="cupin_ARD"/>
    <property type="match status" value="1"/>
</dbReference>